<keyword evidence="5" id="KW-0028">Amino-acid biosynthesis</keyword>
<evidence type="ECO:0000256" key="3">
    <source>
        <dbReference type="ARBA" id="ARBA00012338"/>
    </source>
</evidence>
<comment type="catalytic activity">
    <reaction evidence="1 5">
        <text>2-(N(omega)-L-arginino)succinate = fumarate + L-arginine</text>
        <dbReference type="Rhea" id="RHEA:24020"/>
        <dbReference type="ChEBI" id="CHEBI:29806"/>
        <dbReference type="ChEBI" id="CHEBI:32682"/>
        <dbReference type="ChEBI" id="CHEBI:57472"/>
        <dbReference type="EC" id="4.3.2.1"/>
    </reaction>
</comment>
<dbReference type="FunFam" id="1.10.275.10:FF:000002">
    <property type="entry name" value="Argininosuccinate lyase"/>
    <property type="match status" value="1"/>
</dbReference>
<keyword evidence="4 5" id="KW-0055">Arginine biosynthesis</keyword>
<dbReference type="PANTHER" id="PTHR43814:SF1">
    <property type="entry name" value="ARGININOSUCCINATE LYASE"/>
    <property type="match status" value="1"/>
</dbReference>
<dbReference type="GO" id="GO:0005829">
    <property type="term" value="C:cytosol"/>
    <property type="evidence" value="ECO:0007669"/>
    <property type="project" value="TreeGrafter"/>
</dbReference>
<dbReference type="EC" id="4.3.2.1" evidence="3 5"/>
<proteinExistence type="inferred from homology"/>
<dbReference type="AlphaFoldDB" id="A0A7V8VB35"/>
<dbReference type="HAMAP" id="MF_00006">
    <property type="entry name" value="Arg_succ_lyase"/>
    <property type="match status" value="1"/>
</dbReference>
<dbReference type="Pfam" id="PF00206">
    <property type="entry name" value="Lyase_1"/>
    <property type="match status" value="1"/>
</dbReference>
<comment type="caution">
    <text evidence="8">The sequence shown here is derived from an EMBL/GenBank/DDBJ whole genome shotgun (WGS) entry which is preliminary data.</text>
</comment>
<dbReference type="PRINTS" id="PR00149">
    <property type="entry name" value="FUMRATELYASE"/>
</dbReference>
<dbReference type="GO" id="GO:0042450">
    <property type="term" value="P:L-arginine biosynthetic process via ornithine"/>
    <property type="evidence" value="ECO:0007669"/>
    <property type="project" value="UniProtKB-UniRule"/>
</dbReference>
<protein>
    <recommendedName>
        <fullName evidence="3 5">Argininosuccinate lyase</fullName>
        <shortName evidence="5">ASAL</shortName>
        <ecNumber evidence="3 5">4.3.2.1</ecNumber>
    </recommendedName>
    <alternativeName>
        <fullName evidence="5">Arginosuccinase</fullName>
    </alternativeName>
</protein>
<dbReference type="Gene3D" id="1.10.275.10">
    <property type="entry name" value="Fumarase/aspartase (N-terminal domain)"/>
    <property type="match status" value="1"/>
</dbReference>
<keyword evidence="9" id="KW-1185">Reference proteome</keyword>
<gene>
    <name evidence="5 8" type="primary">argH</name>
    <name evidence="8" type="ORF">H0921_01230</name>
</gene>
<organism evidence="8 9">
    <name type="scientific">Thermogemmata fonticola</name>
    <dbReference type="NCBI Taxonomy" id="2755323"/>
    <lineage>
        <taxon>Bacteria</taxon>
        <taxon>Pseudomonadati</taxon>
        <taxon>Planctomycetota</taxon>
        <taxon>Planctomycetia</taxon>
        <taxon>Gemmatales</taxon>
        <taxon>Gemmataceae</taxon>
        <taxon>Thermogemmata</taxon>
    </lineage>
</organism>
<evidence type="ECO:0000256" key="2">
    <source>
        <dbReference type="ARBA" id="ARBA00004941"/>
    </source>
</evidence>
<dbReference type="Pfam" id="PF14698">
    <property type="entry name" value="ASL_C2"/>
    <property type="match status" value="1"/>
</dbReference>
<evidence type="ECO:0000256" key="1">
    <source>
        <dbReference type="ARBA" id="ARBA00000985"/>
    </source>
</evidence>
<dbReference type="InterPro" id="IPR009049">
    <property type="entry name" value="Argininosuccinate_lyase"/>
</dbReference>
<evidence type="ECO:0000313" key="9">
    <source>
        <dbReference type="Proteomes" id="UP000542342"/>
    </source>
</evidence>
<comment type="pathway">
    <text evidence="2 5">Amino-acid biosynthesis; L-arginine biosynthesis; L-arginine from L-ornithine and carbamoyl phosphate: step 3/3.</text>
</comment>
<keyword evidence="5" id="KW-0963">Cytoplasm</keyword>
<dbReference type="InterPro" id="IPR024083">
    <property type="entry name" value="Fumarase/histidase_N"/>
</dbReference>
<accession>A0A7V8VB35</accession>
<dbReference type="PANTHER" id="PTHR43814">
    <property type="entry name" value="ARGININOSUCCINATE LYASE"/>
    <property type="match status" value="1"/>
</dbReference>
<dbReference type="InterPro" id="IPR008948">
    <property type="entry name" value="L-Aspartase-like"/>
</dbReference>
<dbReference type="InterPro" id="IPR029419">
    <property type="entry name" value="Arg_succ_lyase_C"/>
</dbReference>
<name>A0A7V8VB35_9BACT</name>
<dbReference type="NCBIfam" id="TIGR00838">
    <property type="entry name" value="argH"/>
    <property type="match status" value="1"/>
</dbReference>
<dbReference type="CDD" id="cd01359">
    <property type="entry name" value="Argininosuccinate_lyase"/>
    <property type="match status" value="1"/>
</dbReference>
<dbReference type="PRINTS" id="PR00145">
    <property type="entry name" value="ARGSUCLYASE"/>
</dbReference>
<comment type="similarity">
    <text evidence="5">Belongs to the lyase 1 family. Argininosuccinate lyase subfamily.</text>
</comment>
<feature type="domain" description="Argininosuccinate lyase C-terminal" evidence="7">
    <location>
        <begin position="365"/>
        <end position="414"/>
    </location>
</feature>
<dbReference type="Proteomes" id="UP000542342">
    <property type="component" value="Unassembled WGS sequence"/>
</dbReference>
<dbReference type="SUPFAM" id="SSF48557">
    <property type="entry name" value="L-aspartase-like"/>
    <property type="match status" value="1"/>
</dbReference>
<reference evidence="8 9" key="1">
    <citation type="submission" date="2020-07" db="EMBL/GenBank/DDBJ databases">
        <title>Thermogemmata thermophila gen. nov., sp. nov., a novel moderate thermophilic planctomycete from a Kamchatka hot spring.</title>
        <authorList>
            <person name="Elcheninov A.G."/>
            <person name="Podosokorskaya O.A."/>
            <person name="Kovaleva O.L."/>
            <person name="Novikov A."/>
            <person name="Bonch-Osmolovskaya E.A."/>
            <person name="Toshchakov S.V."/>
            <person name="Kublanov I.V."/>
        </authorList>
    </citation>
    <scope>NUCLEOTIDE SEQUENCE [LARGE SCALE GENOMIC DNA]</scope>
    <source>
        <strain evidence="8 9">2918</strain>
    </source>
</reference>
<dbReference type="Gene3D" id="1.20.200.10">
    <property type="entry name" value="Fumarase/aspartase (Central domain)"/>
    <property type="match status" value="1"/>
</dbReference>
<dbReference type="InterPro" id="IPR000362">
    <property type="entry name" value="Fumarate_lyase_fam"/>
</dbReference>
<keyword evidence="5 8" id="KW-0456">Lyase</keyword>
<dbReference type="InterPro" id="IPR020557">
    <property type="entry name" value="Fumarate_lyase_CS"/>
</dbReference>
<dbReference type="PROSITE" id="PS00163">
    <property type="entry name" value="FUMARATE_LYASES"/>
    <property type="match status" value="1"/>
</dbReference>
<comment type="subcellular location">
    <subcellularLocation>
        <location evidence="5">Cytoplasm</location>
    </subcellularLocation>
</comment>
<dbReference type="GO" id="GO:0004056">
    <property type="term" value="F:argininosuccinate lyase activity"/>
    <property type="evidence" value="ECO:0007669"/>
    <property type="project" value="UniProtKB-UniRule"/>
</dbReference>
<evidence type="ECO:0000259" key="7">
    <source>
        <dbReference type="Pfam" id="PF14698"/>
    </source>
</evidence>
<dbReference type="InterPro" id="IPR022761">
    <property type="entry name" value="Fumarate_lyase_N"/>
</dbReference>
<dbReference type="EMBL" id="JACEFB010000001">
    <property type="protein sequence ID" value="MBA2224779.1"/>
    <property type="molecule type" value="Genomic_DNA"/>
</dbReference>
<dbReference type="Gene3D" id="1.10.40.30">
    <property type="entry name" value="Fumarase/aspartase (C-terminal domain)"/>
    <property type="match status" value="1"/>
</dbReference>
<evidence type="ECO:0000313" key="8">
    <source>
        <dbReference type="EMBL" id="MBA2224779.1"/>
    </source>
</evidence>
<evidence type="ECO:0000259" key="6">
    <source>
        <dbReference type="Pfam" id="PF00206"/>
    </source>
</evidence>
<feature type="domain" description="Fumarate lyase N-terminal" evidence="6">
    <location>
        <begin position="8"/>
        <end position="301"/>
    </location>
</feature>
<evidence type="ECO:0000256" key="5">
    <source>
        <dbReference type="HAMAP-Rule" id="MF_00006"/>
    </source>
</evidence>
<evidence type="ECO:0000256" key="4">
    <source>
        <dbReference type="ARBA" id="ARBA00022571"/>
    </source>
</evidence>
<sequence>MGQKTWGGRFSGPTDTRVEAFTESISIDQRLYRHDIRASQAHARMLAAVGLITADEAEQIVQALAEIEREIASGQMTWRTELEDIHTHIEHALITRLGDVGRKLHTARSRNDQVVTDVKLWVREAIEGIDGQVAELQRSFVRLAEREQGVILPGYTHLQRAQPVLAAHYALAYVEKFQRDRERLAEARRRVNILPLGAAALAGTSLPIDREQVRQQLGFDALASNSLDISSDRDFVLDYVYALAVIALHLSGWAEEWIIWSTTEFSFLELPDAFCTGSSIMPHKKNPDVLELIRGKSARVIAALQQLFILLKGLPLAYNRDLQEDKVALFHAHDTVEACLQVAAPLVEGSRFRREGIAARLEDGFLDATTLMEGLVEAGIPLRAAHEIVGKLVRDCEQRRCRLADLPDEILASLLPHRPDALAFLRSRLGVTQALAAFRSHASTAPSEVQQQLQSWKQRLNM</sequence>
<dbReference type="FunFam" id="1.20.200.10:FF:000015">
    <property type="entry name" value="argininosuccinate lyase isoform X2"/>
    <property type="match status" value="1"/>
</dbReference>
<dbReference type="RefSeq" id="WP_194536201.1">
    <property type="nucleotide sequence ID" value="NZ_JACEFB010000001.1"/>
</dbReference>
<dbReference type="UniPathway" id="UPA00068">
    <property type="reaction ID" value="UER00114"/>
</dbReference>